<keyword evidence="3 10" id="KW-1134">Transmembrane beta strand</keyword>
<feature type="chain" id="PRO_5045930104" evidence="12">
    <location>
        <begin position="21"/>
        <end position="1036"/>
    </location>
</feature>
<dbReference type="Gene3D" id="2.60.40.1120">
    <property type="entry name" value="Carboxypeptidase-like, regulatory domain"/>
    <property type="match status" value="1"/>
</dbReference>
<keyword evidence="6 11" id="KW-0798">TonB box</keyword>
<dbReference type="InterPro" id="IPR000531">
    <property type="entry name" value="Beta-barrel_TonB"/>
</dbReference>
<dbReference type="Pfam" id="PF00593">
    <property type="entry name" value="TonB_dep_Rec_b-barrel"/>
    <property type="match status" value="1"/>
</dbReference>
<keyword evidence="2 10" id="KW-0813">Transport</keyword>
<evidence type="ECO:0000256" key="11">
    <source>
        <dbReference type="RuleBase" id="RU003357"/>
    </source>
</evidence>
<evidence type="ECO:0000256" key="5">
    <source>
        <dbReference type="ARBA" id="ARBA00022729"/>
    </source>
</evidence>
<evidence type="ECO:0000256" key="12">
    <source>
        <dbReference type="SAM" id="SignalP"/>
    </source>
</evidence>
<evidence type="ECO:0000256" key="6">
    <source>
        <dbReference type="ARBA" id="ARBA00023077"/>
    </source>
</evidence>
<proteinExistence type="inferred from homology"/>
<keyword evidence="9 10" id="KW-0998">Cell outer membrane</keyword>
<keyword evidence="5 12" id="KW-0732">Signal</keyword>
<feature type="domain" description="TonB-dependent receptor-like beta-barrel" evidence="13">
    <location>
        <begin position="406"/>
        <end position="992"/>
    </location>
</feature>
<evidence type="ECO:0000256" key="1">
    <source>
        <dbReference type="ARBA" id="ARBA00004571"/>
    </source>
</evidence>
<comment type="subcellular location">
    <subcellularLocation>
        <location evidence="1 10">Cell outer membrane</location>
        <topology evidence="1 10">Multi-pass membrane protein</topology>
    </subcellularLocation>
</comment>
<organism evidence="15 16">
    <name type="scientific">Pedobacter vanadiisoli</name>
    <dbReference type="NCBI Taxonomy" id="1761975"/>
    <lineage>
        <taxon>Bacteria</taxon>
        <taxon>Pseudomonadati</taxon>
        <taxon>Bacteroidota</taxon>
        <taxon>Sphingobacteriia</taxon>
        <taxon>Sphingobacteriales</taxon>
        <taxon>Sphingobacteriaceae</taxon>
        <taxon>Pedobacter</taxon>
    </lineage>
</organism>
<dbReference type="InterPro" id="IPR036942">
    <property type="entry name" value="Beta-barrel_TonB_sf"/>
</dbReference>
<dbReference type="Pfam" id="PF07715">
    <property type="entry name" value="Plug"/>
    <property type="match status" value="1"/>
</dbReference>
<comment type="caution">
    <text evidence="15">The sequence shown here is derived from an EMBL/GenBank/DDBJ whole genome shotgun (WGS) entry which is preliminary data.</text>
</comment>
<feature type="domain" description="TonB-dependent receptor plug" evidence="14">
    <location>
        <begin position="119"/>
        <end position="224"/>
    </location>
</feature>
<keyword evidence="16" id="KW-1185">Reference proteome</keyword>
<dbReference type="InterPro" id="IPR037066">
    <property type="entry name" value="Plug_dom_sf"/>
</dbReference>
<feature type="signal peptide" evidence="12">
    <location>
        <begin position="1"/>
        <end position="20"/>
    </location>
</feature>
<evidence type="ECO:0000313" key="16">
    <source>
        <dbReference type="Proteomes" id="UP001597461"/>
    </source>
</evidence>
<dbReference type="Proteomes" id="UP001597461">
    <property type="component" value="Unassembled WGS sequence"/>
</dbReference>
<name>A0ABW5MRG8_9SPHI</name>
<dbReference type="InterPro" id="IPR008969">
    <property type="entry name" value="CarboxyPept-like_regulatory"/>
</dbReference>
<reference evidence="16" key="1">
    <citation type="journal article" date="2019" name="Int. J. Syst. Evol. Microbiol.">
        <title>The Global Catalogue of Microorganisms (GCM) 10K type strain sequencing project: providing services to taxonomists for standard genome sequencing and annotation.</title>
        <authorList>
            <consortium name="The Broad Institute Genomics Platform"/>
            <consortium name="The Broad Institute Genome Sequencing Center for Infectious Disease"/>
            <person name="Wu L."/>
            <person name="Ma J."/>
        </authorList>
    </citation>
    <scope>NUCLEOTIDE SEQUENCE [LARGE SCALE GENOMIC DNA]</scope>
    <source>
        <strain evidence="16">KCTC 42866</strain>
    </source>
</reference>
<protein>
    <submittedName>
        <fullName evidence="15">SusC/RagA family TonB-linked outer membrane protein</fullName>
    </submittedName>
</protein>
<sequence length="1036" mass="112576">MKKLLQSLFILVLCAFSAFAQERTVTGTVTAQEDGLPIPGVSVKIKEAPSFGTQTSGDGKFTLKVPSNGKTLVFSYLGYATKEIAITSAKISVALESDAKSLNEVVVTAGGLTATKAQLGTASTTVKAEQLTQAKPTNVAAALTGKVAGLQLNVVGSGVNPSYRLVLRGNRSLLGNNQALVVVDNVIVPSSILGNLNPDDIEDLQVLNGGGAAALYGSEASNGALIITTKKGKRGSTSYKIGQTTNAEWVSFYPKLQNRFGSGADSDLQIYTAHENQQYGPAFDGLPRVIGDPLENGAIQTVPYAYNDSKYKFWDTGVTNMTDFSMSTGDEKSLTFLSAQYLDAAGTTPKDAFNRFTLRLNGDRDFGKGVSMSFNANYVQNRYNITTATSSIYDQLMQTPGNIVVTDYKDWQNNPFANPDGYYNAYYQNPYYTIDSQRQNVRNDYLTGNVDLKYKPLNWLRFLYRVNITTQNASNKNWVDKFVRSAYTKGLGLSSLKNNDIAGSVSDGESFSNQLLTEFQTNVNKKLTKDLLLDLTLGASLRNNTAKSIGVAASGLTFQGLFNIAARTAANITGSESNSTVRQQAVYADMRLSFKDYLYLHATARNDWFSTLPTANRSLFYPSVDASFIATNAIDALKDNKFLNVLKFRAGYTTVGNVNLGAYQLLTTFGQTGGYPYNNNPGYAIGTQTVNPNLKPEKTQGVEGGIDAEFWDNRISLSSTLYYTSTTDQIVPVSISSASGFSTYLTNTGEVTNFGSENTLNVVAFRNTNWEASVGLNYSYYDNKVKSISDAVTRLNLSTGGNAQVVAEAGQTYPMLRGTDYKRDPQGRVIVDPRTGYPSATESGVILGNTSPKHILGVNLAVKYKSVRLAAVAEYRGGYIANSSSAGDSFDFSGSGERTVTYNRERFVFPNSSYLDPVTNQYVANTNITVRDGGAGFWPSAAYNRGIASNYTYNGAYWKIREISLSWDLPKQWLGNMKVIKGINVAAQGRNLFLFVPKENIYTDPDYILGNNAIGINTLSQTPPTRFFGGSVSVTF</sequence>
<evidence type="ECO:0000256" key="7">
    <source>
        <dbReference type="ARBA" id="ARBA00023136"/>
    </source>
</evidence>
<dbReference type="InterPro" id="IPR012910">
    <property type="entry name" value="Plug_dom"/>
</dbReference>
<keyword evidence="4 10" id="KW-0812">Transmembrane</keyword>
<evidence type="ECO:0000256" key="4">
    <source>
        <dbReference type="ARBA" id="ARBA00022692"/>
    </source>
</evidence>
<dbReference type="InterPro" id="IPR039426">
    <property type="entry name" value="TonB-dep_rcpt-like"/>
</dbReference>
<dbReference type="NCBIfam" id="TIGR04056">
    <property type="entry name" value="OMP_RagA_SusC"/>
    <property type="match status" value="1"/>
</dbReference>
<dbReference type="SUPFAM" id="SSF56935">
    <property type="entry name" value="Porins"/>
    <property type="match status" value="1"/>
</dbReference>
<dbReference type="PANTHER" id="PTHR30069">
    <property type="entry name" value="TONB-DEPENDENT OUTER MEMBRANE RECEPTOR"/>
    <property type="match status" value="1"/>
</dbReference>
<dbReference type="EMBL" id="JBHULL010000043">
    <property type="protein sequence ID" value="MFD2584973.1"/>
    <property type="molecule type" value="Genomic_DNA"/>
</dbReference>
<evidence type="ECO:0000256" key="10">
    <source>
        <dbReference type="PROSITE-ProRule" id="PRU01360"/>
    </source>
</evidence>
<evidence type="ECO:0000256" key="3">
    <source>
        <dbReference type="ARBA" id="ARBA00022452"/>
    </source>
</evidence>
<accession>A0ABW5MRG8</accession>
<dbReference type="Gene3D" id="2.40.170.20">
    <property type="entry name" value="TonB-dependent receptor, beta-barrel domain"/>
    <property type="match status" value="1"/>
</dbReference>
<dbReference type="Pfam" id="PF13715">
    <property type="entry name" value="CarbopepD_reg_2"/>
    <property type="match status" value="1"/>
</dbReference>
<keyword evidence="8" id="KW-0675">Receptor</keyword>
<evidence type="ECO:0000256" key="9">
    <source>
        <dbReference type="ARBA" id="ARBA00023237"/>
    </source>
</evidence>
<comment type="similarity">
    <text evidence="10 11">Belongs to the TonB-dependent receptor family.</text>
</comment>
<dbReference type="InterPro" id="IPR023996">
    <property type="entry name" value="TonB-dep_OMP_SusC/RagA"/>
</dbReference>
<dbReference type="RefSeq" id="WP_379082602.1">
    <property type="nucleotide sequence ID" value="NZ_JBHULL010000043.1"/>
</dbReference>
<evidence type="ECO:0000259" key="14">
    <source>
        <dbReference type="Pfam" id="PF07715"/>
    </source>
</evidence>
<evidence type="ECO:0000259" key="13">
    <source>
        <dbReference type="Pfam" id="PF00593"/>
    </source>
</evidence>
<dbReference type="PANTHER" id="PTHR30069:SF29">
    <property type="entry name" value="HEMOGLOBIN AND HEMOGLOBIN-HAPTOGLOBIN-BINDING PROTEIN 1-RELATED"/>
    <property type="match status" value="1"/>
</dbReference>
<gene>
    <name evidence="15" type="ORF">ACFSR6_20925</name>
</gene>
<dbReference type="Gene3D" id="2.170.130.10">
    <property type="entry name" value="TonB-dependent receptor, plug domain"/>
    <property type="match status" value="1"/>
</dbReference>
<evidence type="ECO:0000256" key="8">
    <source>
        <dbReference type="ARBA" id="ARBA00023170"/>
    </source>
</evidence>
<evidence type="ECO:0000256" key="2">
    <source>
        <dbReference type="ARBA" id="ARBA00022448"/>
    </source>
</evidence>
<keyword evidence="7 10" id="KW-0472">Membrane</keyword>
<dbReference type="SUPFAM" id="SSF49464">
    <property type="entry name" value="Carboxypeptidase regulatory domain-like"/>
    <property type="match status" value="1"/>
</dbReference>
<dbReference type="PROSITE" id="PS52016">
    <property type="entry name" value="TONB_DEPENDENT_REC_3"/>
    <property type="match status" value="1"/>
</dbReference>
<evidence type="ECO:0000313" key="15">
    <source>
        <dbReference type="EMBL" id="MFD2584973.1"/>
    </source>
</evidence>